<dbReference type="RefSeq" id="WP_156990054.1">
    <property type="nucleotide sequence ID" value="NZ_VWXL01000028.1"/>
</dbReference>
<protein>
    <submittedName>
        <fullName evidence="3">Phage integrase family protein</fullName>
    </submittedName>
</protein>
<organism evidence="3 4">
    <name type="scientific">Caproicibacter fermentans</name>
    <dbReference type="NCBI Taxonomy" id="2576756"/>
    <lineage>
        <taxon>Bacteria</taxon>
        <taxon>Bacillati</taxon>
        <taxon>Bacillota</taxon>
        <taxon>Clostridia</taxon>
        <taxon>Eubacteriales</taxon>
        <taxon>Acutalibacteraceae</taxon>
        <taxon>Caproicibacter</taxon>
    </lineage>
</organism>
<evidence type="ECO:0000256" key="1">
    <source>
        <dbReference type="ARBA" id="ARBA00023172"/>
    </source>
</evidence>
<dbReference type="EMBL" id="VWXL01000028">
    <property type="protein sequence ID" value="MVB10434.1"/>
    <property type="molecule type" value="Genomic_DNA"/>
</dbReference>
<dbReference type="Pfam" id="PF00589">
    <property type="entry name" value="Phage_integrase"/>
    <property type="match status" value="1"/>
</dbReference>
<dbReference type="GO" id="GO:0015074">
    <property type="term" value="P:DNA integration"/>
    <property type="evidence" value="ECO:0007669"/>
    <property type="project" value="InterPro"/>
</dbReference>
<gene>
    <name evidence="3" type="ORF">CAFE_11230</name>
</gene>
<dbReference type="Gene3D" id="1.10.443.10">
    <property type="entry name" value="Intergrase catalytic core"/>
    <property type="match status" value="1"/>
</dbReference>
<feature type="domain" description="Tyr recombinase" evidence="2">
    <location>
        <begin position="146"/>
        <end position="348"/>
    </location>
</feature>
<dbReference type="Proteomes" id="UP000469440">
    <property type="component" value="Unassembled WGS sequence"/>
</dbReference>
<proteinExistence type="predicted"/>
<dbReference type="GO" id="GO:0006310">
    <property type="term" value="P:DNA recombination"/>
    <property type="evidence" value="ECO:0007669"/>
    <property type="project" value="UniProtKB-KW"/>
</dbReference>
<dbReference type="InterPro" id="IPR013762">
    <property type="entry name" value="Integrase-like_cat_sf"/>
</dbReference>
<dbReference type="GO" id="GO:0003677">
    <property type="term" value="F:DNA binding"/>
    <property type="evidence" value="ECO:0007669"/>
    <property type="project" value="InterPro"/>
</dbReference>
<dbReference type="InterPro" id="IPR002104">
    <property type="entry name" value="Integrase_catalytic"/>
</dbReference>
<dbReference type="InterPro" id="IPR011010">
    <property type="entry name" value="DNA_brk_join_enz"/>
</dbReference>
<dbReference type="SUPFAM" id="SSF56349">
    <property type="entry name" value="DNA breaking-rejoining enzymes"/>
    <property type="match status" value="1"/>
</dbReference>
<reference evidence="3 4" key="1">
    <citation type="submission" date="2019-09" db="EMBL/GenBank/DDBJ databases">
        <title>Genome sequence of Clostridium sp. EA1.</title>
        <authorList>
            <person name="Poehlein A."/>
            <person name="Bengelsdorf F.R."/>
            <person name="Daniel R."/>
        </authorList>
    </citation>
    <scope>NUCLEOTIDE SEQUENCE [LARGE SCALE GENOMIC DNA]</scope>
    <source>
        <strain evidence="3 4">EA1</strain>
    </source>
</reference>
<keyword evidence="4" id="KW-1185">Reference proteome</keyword>
<dbReference type="AlphaFoldDB" id="A0A6N8HX52"/>
<evidence type="ECO:0000259" key="2">
    <source>
        <dbReference type="PROSITE" id="PS51898"/>
    </source>
</evidence>
<dbReference type="PROSITE" id="PS51898">
    <property type="entry name" value="TYR_RECOMBINASE"/>
    <property type="match status" value="1"/>
</dbReference>
<evidence type="ECO:0000313" key="4">
    <source>
        <dbReference type="Proteomes" id="UP000469440"/>
    </source>
</evidence>
<name>A0A6N8HX52_9FIRM</name>
<evidence type="ECO:0000313" key="3">
    <source>
        <dbReference type="EMBL" id="MVB10434.1"/>
    </source>
</evidence>
<dbReference type="OrthoDB" id="1803733at2"/>
<accession>A0A6N8HX52</accession>
<keyword evidence="1" id="KW-0233">DNA recombination</keyword>
<comment type="caution">
    <text evidence="3">The sequence shown here is derived from an EMBL/GenBank/DDBJ whole genome shotgun (WGS) entry which is preliminary data.</text>
</comment>
<sequence>MWDMSPFIPRKNLASTHKHIRFGYIENEEMKWVVKQFAYYRLSQIKPFSVHHEINGVLPAFIEYCKLNSIGSFREITKEIFLDYALWLKDARQYKQTVGFKRSRIVQQIIQIGQIKGWAVTQDNLFLQASASDLWGSRSTWGPKADKFKPIPEEIFNKILFYAVNRETDILTKAGIIIQSQTGLRINEVLSIRDGCVHVTDDGHSYMEVLLSKTERAEPVVHKVFINQLVQDVIQELSDYSEPLRQESGLHELFLTRSQPFHNKVVVYKTDLYGVMRLKPFIRRWDIRDNQGNLYPLTSHQFRATYVRELIKRKMPIAYIMKQFAHVSIEMTSHYLTLQEEEVKEIYSEVILSPKAKLAGLRAAEIRGKLDACFKGRTEQEIEDVVSQLSKSMSFNPLPNGVCLYDFRRGNCTDGDGCFFYNCPNYVTEASFYPVLRTELDLMEQEMTRFQALGRERDWQRQYVKYRYLKPLVESLEVQING</sequence>